<evidence type="ECO:0000259" key="3">
    <source>
        <dbReference type="Pfam" id="PF12793"/>
    </source>
</evidence>
<dbReference type="Pfam" id="PF12793">
    <property type="entry name" value="SgrR_N"/>
    <property type="match status" value="1"/>
</dbReference>
<dbReference type="Gene3D" id="3.10.105.10">
    <property type="entry name" value="Dipeptide-binding Protein, Domain 3"/>
    <property type="match status" value="1"/>
</dbReference>
<dbReference type="STRING" id="582692.SAMN05720606_11892"/>
<feature type="domain" description="Transcriptional regulator SgrR N-terminal HTH" evidence="3">
    <location>
        <begin position="22"/>
        <end position="114"/>
    </location>
</feature>
<evidence type="ECO:0000313" key="5">
    <source>
        <dbReference type="Proteomes" id="UP000198538"/>
    </source>
</evidence>
<dbReference type="InterPro" id="IPR000914">
    <property type="entry name" value="SBP_5_dom"/>
</dbReference>
<dbReference type="PANTHER" id="PTHR30290">
    <property type="entry name" value="PERIPLASMIC BINDING COMPONENT OF ABC TRANSPORTER"/>
    <property type="match status" value="1"/>
</dbReference>
<sequence length="589" mass="68275">MDTIYTHFLRLAGSDMLSIKINEPVPVTIENLSSILCCTPRNVKFILRKLEDQNFIHWKPGRGRGHHSELTLLRSLNDALESNFTELLFKGKLKEAIELIGSVQIDDLMREKLMLTLHDQMGFRSYTETASGQDTLRMLRSRQLGDLDPASVYTAFETYLLGQICNTLITYNAHTDTFLPALAHTWESNKDHKEWVFYLRKGVRFHDGRVMTSHDVQASLMRLFDTNCSSLWLYRDIKRTEVNGDYCIRFILHRANRFFLHLFSCIRMTVLPADYDSNQNLVGTGPFQITEMNEDVIKLKAFDAYFGFRPHLDQIHIWFLPEPASSDGYYDMSGTDRLSLNGSSHERPHYIDYPALGCQYMLFNFNVQGCHHTLPFRQAMRIVYDPVNLVNDLGENRITPASSFLPWKSAAQSWEATSLADAQALLEQSGYQGESFLLSYKKNKDSDVAEWIQQRALQIGLRIDLEPFDDYLDVVKTSDAPLILREEILEDDWQYGMIHFFKNQSNTLHEYMTPELQSILDSLLDAFPQLPHNERSELLEQAEELLRENSWMLYGCHMNKKAELHQSFYGMQTSEFGFLDISKLWIKNA</sequence>
<dbReference type="RefSeq" id="WP_090924038.1">
    <property type="nucleotide sequence ID" value="NZ_FMVM01000018.1"/>
</dbReference>
<name>A0A1G5L012_9BACL</name>
<dbReference type="PANTHER" id="PTHR30290:SF72">
    <property type="entry name" value="HTH-TYPE TRANSCRIPTIONAL REGULATOR SGRR"/>
    <property type="match status" value="1"/>
</dbReference>
<dbReference type="InterPro" id="IPR025370">
    <property type="entry name" value="SgrR_HTH_N"/>
</dbReference>
<gene>
    <name evidence="4" type="ORF">SAMN05720606_11892</name>
</gene>
<accession>A0A1G5L012</accession>
<dbReference type="EMBL" id="FMVM01000018">
    <property type="protein sequence ID" value="SCZ06215.1"/>
    <property type="molecule type" value="Genomic_DNA"/>
</dbReference>
<protein>
    <submittedName>
        <fullName evidence="4">DNA-binding transcriptional regulator SgrR of sgrS sRNA, contains a MarR-type HTH domain and a solute-binding domain</fullName>
    </submittedName>
</protein>
<proteinExistence type="predicted"/>
<dbReference type="Gene3D" id="3.40.190.10">
    <property type="entry name" value="Periplasmic binding protein-like II"/>
    <property type="match status" value="1"/>
</dbReference>
<reference evidence="5" key="1">
    <citation type="submission" date="2016-10" db="EMBL/GenBank/DDBJ databases">
        <authorList>
            <person name="Varghese N."/>
            <person name="Submissions S."/>
        </authorList>
    </citation>
    <scope>NUCLEOTIDE SEQUENCE [LARGE SCALE GENOMIC DNA]</scope>
    <source>
        <strain evidence="5">BL9</strain>
    </source>
</reference>
<feature type="domain" description="Solute-binding protein family 5" evidence="2">
    <location>
        <begin position="179"/>
        <end position="484"/>
    </location>
</feature>
<dbReference type="AlphaFoldDB" id="A0A1G5L012"/>
<evidence type="ECO:0000259" key="2">
    <source>
        <dbReference type="Pfam" id="PF00496"/>
    </source>
</evidence>
<dbReference type="SUPFAM" id="SSF53850">
    <property type="entry name" value="Periplasmic binding protein-like II"/>
    <property type="match status" value="1"/>
</dbReference>
<dbReference type="InterPro" id="IPR039424">
    <property type="entry name" value="SBP_5"/>
</dbReference>
<dbReference type="Proteomes" id="UP000198538">
    <property type="component" value="Unassembled WGS sequence"/>
</dbReference>
<dbReference type="GO" id="GO:1904680">
    <property type="term" value="F:peptide transmembrane transporter activity"/>
    <property type="evidence" value="ECO:0007669"/>
    <property type="project" value="TreeGrafter"/>
</dbReference>
<evidence type="ECO:0000256" key="1">
    <source>
        <dbReference type="ARBA" id="ARBA00023125"/>
    </source>
</evidence>
<dbReference type="GO" id="GO:0003677">
    <property type="term" value="F:DNA binding"/>
    <property type="evidence" value="ECO:0007669"/>
    <property type="project" value="UniProtKB-KW"/>
</dbReference>
<organism evidence="4 5">
    <name type="scientific">Paenibacillus polysaccharolyticus</name>
    <dbReference type="NCBI Taxonomy" id="582692"/>
    <lineage>
        <taxon>Bacteria</taxon>
        <taxon>Bacillati</taxon>
        <taxon>Bacillota</taxon>
        <taxon>Bacilli</taxon>
        <taxon>Bacillales</taxon>
        <taxon>Paenibacillaceae</taxon>
        <taxon>Paenibacillus</taxon>
    </lineage>
</organism>
<evidence type="ECO:0000313" key="4">
    <source>
        <dbReference type="EMBL" id="SCZ06215.1"/>
    </source>
</evidence>
<keyword evidence="1 4" id="KW-0238">DNA-binding</keyword>
<keyword evidence="5" id="KW-1185">Reference proteome</keyword>
<dbReference type="GO" id="GO:0015833">
    <property type="term" value="P:peptide transport"/>
    <property type="evidence" value="ECO:0007669"/>
    <property type="project" value="TreeGrafter"/>
</dbReference>
<dbReference type="Pfam" id="PF00496">
    <property type="entry name" value="SBP_bac_5"/>
    <property type="match status" value="1"/>
</dbReference>